<name>A0A561PSW5_9BACT</name>
<protein>
    <submittedName>
        <fullName evidence="1">Uncharacterized protein</fullName>
    </submittedName>
</protein>
<evidence type="ECO:0000313" key="1">
    <source>
        <dbReference type="EMBL" id="TWF41212.1"/>
    </source>
</evidence>
<evidence type="ECO:0000313" key="2">
    <source>
        <dbReference type="Proteomes" id="UP000320811"/>
    </source>
</evidence>
<comment type="caution">
    <text evidence="1">The sequence shown here is derived from an EMBL/GenBank/DDBJ whole genome shotgun (WGS) entry which is preliminary data.</text>
</comment>
<gene>
    <name evidence="1" type="ORF">FHW36_10314</name>
</gene>
<reference evidence="1 2" key="1">
    <citation type="submission" date="2019-06" db="EMBL/GenBank/DDBJ databases">
        <title>Sorghum-associated microbial communities from plants grown in Nebraska, USA.</title>
        <authorList>
            <person name="Schachtman D."/>
        </authorList>
    </citation>
    <scope>NUCLEOTIDE SEQUENCE [LARGE SCALE GENOMIC DNA]</scope>
    <source>
        <strain evidence="1 2">1209</strain>
    </source>
</reference>
<keyword evidence="2" id="KW-1185">Reference proteome</keyword>
<dbReference type="Proteomes" id="UP000320811">
    <property type="component" value="Unassembled WGS sequence"/>
</dbReference>
<dbReference type="EMBL" id="VIWO01000003">
    <property type="protein sequence ID" value="TWF41212.1"/>
    <property type="molecule type" value="Genomic_DNA"/>
</dbReference>
<accession>A0A561PSW5</accession>
<sequence length="38" mass="4139">MQVSETGITYSVNTVKKYGNAAKSRLSAEQPALIIKKI</sequence>
<organism evidence="1 2">
    <name type="scientific">Chitinophaga polysaccharea</name>
    <dbReference type="NCBI Taxonomy" id="1293035"/>
    <lineage>
        <taxon>Bacteria</taxon>
        <taxon>Pseudomonadati</taxon>
        <taxon>Bacteroidota</taxon>
        <taxon>Chitinophagia</taxon>
        <taxon>Chitinophagales</taxon>
        <taxon>Chitinophagaceae</taxon>
        <taxon>Chitinophaga</taxon>
    </lineage>
</organism>
<proteinExistence type="predicted"/>
<dbReference type="AlphaFoldDB" id="A0A561PSW5"/>